<dbReference type="GO" id="GO:0051020">
    <property type="term" value="F:GTPase binding"/>
    <property type="evidence" value="ECO:0007669"/>
    <property type="project" value="TreeGrafter"/>
</dbReference>
<dbReference type="EMBL" id="MEKH01000004">
    <property type="protein sequence ID" value="ODO09524.1"/>
    <property type="molecule type" value="Genomic_DNA"/>
</dbReference>
<evidence type="ECO:0000313" key="2">
    <source>
        <dbReference type="EMBL" id="ODO09524.1"/>
    </source>
</evidence>
<organism evidence="2 3">
    <name type="scientific">Cryptococcus amylolentus CBS 6273</name>
    <dbReference type="NCBI Taxonomy" id="1296118"/>
    <lineage>
        <taxon>Eukaryota</taxon>
        <taxon>Fungi</taxon>
        <taxon>Dikarya</taxon>
        <taxon>Basidiomycota</taxon>
        <taxon>Agaricomycotina</taxon>
        <taxon>Tremellomycetes</taxon>
        <taxon>Tremellales</taxon>
        <taxon>Cryptococcaceae</taxon>
        <taxon>Cryptococcus</taxon>
    </lineage>
</organism>
<evidence type="ECO:0000259" key="1">
    <source>
        <dbReference type="PROSITE" id="PS51126"/>
    </source>
</evidence>
<comment type="caution">
    <text evidence="2">The sequence shown here is derived from an EMBL/GenBank/DDBJ whole genome shotgun (WGS) entry which is preliminary data.</text>
</comment>
<sequence length="174" mass="19640">MLSSRQTSLTHNYHVSLSDTSRLRLSAAHLQAASIPPRPQWQLSYHHDTHTGDFNLAFEANLGSKALQIRMNRTALDDWIRSNGLPAKIATQHLAPVSQLLQWLQCLSQIKEFDTLIGTVQGMKAINPLHMRRAVRDYRYEVNEGLIGVESSLVGERSGEIQHRAALQLLRRPS</sequence>
<gene>
    <name evidence="2" type="ORF">I350_03127</name>
</gene>
<dbReference type="Proteomes" id="UP000095149">
    <property type="component" value="Unassembled WGS sequence"/>
</dbReference>
<accession>A0A1E3K8K8</accession>
<evidence type="ECO:0000313" key="3">
    <source>
        <dbReference type="Proteomes" id="UP000095149"/>
    </source>
</evidence>
<dbReference type="InterPro" id="IPR052072">
    <property type="entry name" value="Vascular_dev_regulator"/>
</dbReference>
<reference evidence="2 3" key="1">
    <citation type="submission" date="2016-06" db="EMBL/GenBank/DDBJ databases">
        <title>Evolution of pathogenesis and genome organization in the Tremellales.</title>
        <authorList>
            <person name="Cuomo C."/>
            <person name="Litvintseva A."/>
            <person name="Heitman J."/>
            <person name="Chen Y."/>
            <person name="Sun S."/>
            <person name="Springer D."/>
            <person name="Dromer F."/>
            <person name="Young S."/>
            <person name="Zeng Q."/>
            <person name="Chapman S."/>
            <person name="Gujja S."/>
            <person name="Saif S."/>
            <person name="Birren B."/>
        </authorList>
    </citation>
    <scope>NUCLEOTIDE SEQUENCE [LARGE SCALE GENOMIC DNA]</scope>
    <source>
        <strain evidence="2 3">CBS 6273</strain>
    </source>
</reference>
<dbReference type="PANTHER" id="PTHR16027:SF6">
    <property type="entry name" value="DILUTE DOMAIN-CONTAINING PROTEIN"/>
    <property type="match status" value="1"/>
</dbReference>
<dbReference type="PANTHER" id="PTHR16027">
    <property type="entry name" value="DILUTE DOMAIN-CONTAINING PROTEIN YPR089W"/>
    <property type="match status" value="1"/>
</dbReference>
<proteinExistence type="predicted"/>
<dbReference type="AlphaFoldDB" id="A0A1E3K8K8"/>
<dbReference type="PROSITE" id="PS51126">
    <property type="entry name" value="DILUTE"/>
    <property type="match status" value="1"/>
</dbReference>
<dbReference type="SMART" id="SM01132">
    <property type="entry name" value="DIL"/>
    <property type="match status" value="1"/>
</dbReference>
<dbReference type="InterPro" id="IPR002710">
    <property type="entry name" value="Dilute_dom"/>
</dbReference>
<dbReference type="Pfam" id="PF01843">
    <property type="entry name" value="DIL"/>
    <property type="match status" value="1"/>
</dbReference>
<name>A0A1E3K8K8_9TREE</name>
<feature type="domain" description="Dilute" evidence="1">
    <location>
        <begin position="1"/>
        <end position="163"/>
    </location>
</feature>
<protein>
    <recommendedName>
        <fullName evidence="1">Dilute domain-containing protein</fullName>
    </recommendedName>
</protein>